<evidence type="ECO:0000313" key="2">
    <source>
        <dbReference type="Proteomes" id="UP000800981"/>
    </source>
</evidence>
<protein>
    <submittedName>
        <fullName evidence="1">Uncharacterized protein</fullName>
    </submittedName>
</protein>
<name>A0ABX0GYN0_9ACTN</name>
<reference evidence="1 2" key="1">
    <citation type="submission" date="2020-03" db="EMBL/GenBank/DDBJ databases">
        <title>Two novel Motilibacter sp.</title>
        <authorList>
            <person name="Liu S."/>
        </authorList>
    </citation>
    <scope>NUCLEOTIDE SEQUENCE [LARGE SCALE GENOMIC DNA]</scope>
    <source>
        <strain evidence="1 2">E257</strain>
    </source>
</reference>
<dbReference type="Proteomes" id="UP000800981">
    <property type="component" value="Unassembled WGS sequence"/>
</dbReference>
<evidence type="ECO:0000313" key="1">
    <source>
        <dbReference type="EMBL" id="NHC15700.1"/>
    </source>
</evidence>
<feature type="non-terminal residue" evidence="1">
    <location>
        <position position="1"/>
    </location>
</feature>
<comment type="caution">
    <text evidence="1">The sequence shown here is derived from an EMBL/GenBank/DDBJ whole genome shotgun (WGS) entry which is preliminary data.</text>
</comment>
<sequence length="116" mass="12027">SRAAALAELLGVELASDELALEPPAGGAEHPVPEVVRAVLPGAPRTWHEHDALPTAYGELDWQVAGGTVHATTLDGLARALAWAAGAWERRGLVAALLLEPERAGELLAEADLDGT</sequence>
<dbReference type="EMBL" id="JAANNP010000047">
    <property type="protein sequence ID" value="NHC15700.1"/>
    <property type="molecule type" value="Genomic_DNA"/>
</dbReference>
<accession>A0ABX0GYN0</accession>
<proteinExistence type="predicted"/>
<gene>
    <name evidence="1" type="ORF">G9H71_18110</name>
</gene>
<organism evidence="1 2">
    <name type="scientific">Motilibacter deserti</name>
    <dbReference type="NCBI Taxonomy" id="2714956"/>
    <lineage>
        <taxon>Bacteria</taxon>
        <taxon>Bacillati</taxon>
        <taxon>Actinomycetota</taxon>
        <taxon>Actinomycetes</taxon>
        <taxon>Motilibacterales</taxon>
        <taxon>Motilibacteraceae</taxon>
        <taxon>Motilibacter</taxon>
    </lineage>
</organism>
<keyword evidence="2" id="KW-1185">Reference proteome</keyword>